<protein>
    <recommendedName>
        <fullName evidence="4">CopL family metal-binding regulatory protein</fullName>
    </recommendedName>
</protein>
<proteinExistence type="predicted"/>
<keyword evidence="3" id="KW-1185">Reference proteome</keyword>
<gene>
    <name evidence="2" type="ORF">HNQ58_000854</name>
</gene>
<reference evidence="2 3" key="1">
    <citation type="submission" date="2020-08" db="EMBL/GenBank/DDBJ databases">
        <title>Genomic Encyclopedia of Type Strains, Phase IV (KMG-IV): sequencing the most valuable type-strain genomes for metagenomic binning, comparative biology and taxonomic classification.</title>
        <authorList>
            <person name="Goeker M."/>
        </authorList>
    </citation>
    <scope>NUCLEOTIDE SEQUENCE [LARGE SCALE GENOMIC DNA]</scope>
    <source>
        <strain evidence="2 3">DSM 25897</strain>
    </source>
</reference>
<organism evidence="2 3">
    <name type="scientific">Rehaibacterium terrae</name>
    <dbReference type="NCBI Taxonomy" id="1341696"/>
    <lineage>
        <taxon>Bacteria</taxon>
        <taxon>Pseudomonadati</taxon>
        <taxon>Pseudomonadota</taxon>
        <taxon>Gammaproteobacteria</taxon>
        <taxon>Lysobacterales</taxon>
        <taxon>Lysobacteraceae</taxon>
        <taxon>Rehaibacterium</taxon>
    </lineage>
</organism>
<name>A0A7W7XYW7_9GAMM</name>
<evidence type="ECO:0000256" key="1">
    <source>
        <dbReference type="SAM" id="SignalP"/>
    </source>
</evidence>
<dbReference type="RefSeq" id="WP_183947542.1">
    <property type="nucleotide sequence ID" value="NZ_JACHHX010000004.1"/>
</dbReference>
<accession>A0A7W7XYW7</accession>
<feature type="signal peptide" evidence="1">
    <location>
        <begin position="1"/>
        <end position="19"/>
    </location>
</feature>
<keyword evidence="1" id="KW-0732">Signal</keyword>
<feature type="chain" id="PRO_5031423765" description="CopL family metal-binding regulatory protein" evidence="1">
    <location>
        <begin position="20"/>
        <end position="126"/>
    </location>
</feature>
<evidence type="ECO:0000313" key="2">
    <source>
        <dbReference type="EMBL" id="MBB5014977.1"/>
    </source>
</evidence>
<sequence>MFFRLLLALSLLFNGWPMAMPTLHAAPHADGAGVSPPLIRPCHAQADQSRPADAVMAEATQADTGGPVSDGCCSVGGCACPCMHSSAVPPAAMRALPPQRPAMTCATMGRTSGSWREMPAIRPPIA</sequence>
<dbReference type="InterPro" id="IPR048034">
    <property type="entry name" value="CopL-like"/>
</dbReference>
<comment type="caution">
    <text evidence="2">The sequence shown here is derived from an EMBL/GenBank/DDBJ whole genome shotgun (WGS) entry which is preliminary data.</text>
</comment>
<dbReference type="AlphaFoldDB" id="A0A7W7XYW7"/>
<evidence type="ECO:0008006" key="4">
    <source>
        <dbReference type="Google" id="ProtNLM"/>
    </source>
</evidence>
<evidence type="ECO:0000313" key="3">
    <source>
        <dbReference type="Proteomes" id="UP000519004"/>
    </source>
</evidence>
<dbReference type="Proteomes" id="UP000519004">
    <property type="component" value="Unassembled WGS sequence"/>
</dbReference>
<dbReference type="NCBIfam" id="NF033807">
    <property type="entry name" value="CopL_fam"/>
    <property type="match status" value="1"/>
</dbReference>
<dbReference type="EMBL" id="JACHHX010000004">
    <property type="protein sequence ID" value="MBB5014977.1"/>
    <property type="molecule type" value="Genomic_DNA"/>
</dbReference>